<dbReference type="GO" id="GO:0006310">
    <property type="term" value="P:DNA recombination"/>
    <property type="evidence" value="ECO:0007669"/>
    <property type="project" value="UniProtKB-KW"/>
</dbReference>
<dbReference type="Gene3D" id="1.10.443.10">
    <property type="entry name" value="Intergrase catalytic core"/>
    <property type="match status" value="1"/>
</dbReference>
<organism evidence="4 5">
    <name type="scientific">Rhodovulum adriaticum</name>
    <name type="common">Rhodopseudomonas adriatica</name>
    <dbReference type="NCBI Taxonomy" id="35804"/>
    <lineage>
        <taxon>Bacteria</taxon>
        <taxon>Pseudomonadati</taxon>
        <taxon>Pseudomonadota</taxon>
        <taxon>Alphaproteobacteria</taxon>
        <taxon>Rhodobacterales</taxon>
        <taxon>Paracoccaceae</taxon>
        <taxon>Rhodovulum</taxon>
    </lineage>
</organism>
<feature type="region of interest" description="Disordered" evidence="2">
    <location>
        <begin position="317"/>
        <end position="337"/>
    </location>
</feature>
<sequence>MTLQDALRAYLDTSGESMRSLSLRAGLGAKAVADILSGKSRYPTPRTVAALTDATGTPLPAPEPEQRMTYAALFRALREGARDEAAAKQAERRISRLTWLLRNANWIAETTMVDRQAVIAFFAANTPATFGLKKSSYATYKYDILEVIDTATGRGRKRTIDDIAGPYRAIQDRVRQSDLPLDLKNNAGSFFVYLHDEGIAPGEITTDTLAAYFEHRLSVARTTEKTCRKHVKRVAALLARLTRDPDFAEYGFAAPPHPFPDTRDKFGISEATIAPLIAEFDRRVAPWVLGEMSRDGLSRAEFIAVLDRAVVEEDPRKARLQARKRARGKRSKDARRNEKLSESGFLLPNQQWSERTLATRRAQIVALAKALAAETGYVIDTLEDLTDPDVVEEAADILAEINAGEFPSSYVAVVLKTIRKIAVGLVGREAADLDALSELIEAHATDETAMSERNLAKLRAFTETQIGAFLDLSSKMLNDLNAEVDRRRRQQKRETGRRPARLEVYDRALAQRVMLVLAHDILLTRAPRRGNVTAIRLDWIRWREGCATIVVPSIGVKGRDGQDPDLLIPLGPAQSDLLRVFIDRIRAKALLDGDEENPFLFPIQDIGGSRRNQPYKALLDRLCREVHVRIGVRINPHLYRHLIGWIWLREDPDRLPEVQKLLGHKRLETTLKFYIALDESLALQRWQDHINERQKRPDRLRARLAA</sequence>
<evidence type="ECO:0000256" key="1">
    <source>
        <dbReference type="ARBA" id="ARBA00023172"/>
    </source>
</evidence>
<feature type="compositionally biased region" description="Basic residues" evidence="2">
    <location>
        <begin position="318"/>
        <end position="333"/>
    </location>
</feature>
<evidence type="ECO:0000313" key="5">
    <source>
        <dbReference type="Proteomes" id="UP000295733"/>
    </source>
</evidence>
<dbReference type="InterPro" id="IPR013762">
    <property type="entry name" value="Integrase-like_cat_sf"/>
</dbReference>
<dbReference type="AlphaFoldDB" id="A0A4R2P078"/>
<reference evidence="4 5" key="1">
    <citation type="submission" date="2019-03" db="EMBL/GenBank/DDBJ databases">
        <title>Genomic Encyclopedia of Type Strains, Phase IV (KMG-IV): sequencing the most valuable type-strain genomes for metagenomic binning, comparative biology and taxonomic classification.</title>
        <authorList>
            <person name="Goeker M."/>
        </authorList>
    </citation>
    <scope>NUCLEOTIDE SEQUENCE [LARGE SCALE GENOMIC DNA]</scope>
    <source>
        <strain evidence="4 5">DSM 2781</strain>
    </source>
</reference>
<name>A0A4R2P078_RHOAD</name>
<dbReference type="Proteomes" id="UP000295733">
    <property type="component" value="Unassembled WGS sequence"/>
</dbReference>
<dbReference type="InterPro" id="IPR011010">
    <property type="entry name" value="DNA_brk_join_enz"/>
</dbReference>
<feature type="domain" description="Tyr recombinase" evidence="3">
    <location>
        <begin position="485"/>
        <end position="687"/>
    </location>
</feature>
<gene>
    <name evidence="4" type="ORF">EV656_101197</name>
</gene>
<comment type="caution">
    <text evidence="4">The sequence shown here is derived from an EMBL/GenBank/DDBJ whole genome shotgun (WGS) entry which is preliminary data.</text>
</comment>
<dbReference type="EMBL" id="SLXL01000001">
    <property type="protein sequence ID" value="TCP27294.1"/>
    <property type="molecule type" value="Genomic_DNA"/>
</dbReference>
<evidence type="ECO:0000259" key="3">
    <source>
        <dbReference type="PROSITE" id="PS51898"/>
    </source>
</evidence>
<dbReference type="CDD" id="cd00397">
    <property type="entry name" value="DNA_BRE_C"/>
    <property type="match status" value="1"/>
</dbReference>
<proteinExistence type="predicted"/>
<evidence type="ECO:0000256" key="2">
    <source>
        <dbReference type="SAM" id="MobiDB-lite"/>
    </source>
</evidence>
<dbReference type="PROSITE" id="PS51898">
    <property type="entry name" value="TYR_RECOMBINASE"/>
    <property type="match status" value="1"/>
</dbReference>
<dbReference type="SUPFAM" id="SSF56349">
    <property type="entry name" value="DNA breaking-rejoining enzymes"/>
    <property type="match status" value="1"/>
</dbReference>
<accession>A0A4R2P078</accession>
<dbReference type="GO" id="GO:0003677">
    <property type="term" value="F:DNA binding"/>
    <property type="evidence" value="ECO:0007669"/>
    <property type="project" value="InterPro"/>
</dbReference>
<keyword evidence="5" id="KW-1185">Reference proteome</keyword>
<protein>
    <submittedName>
        <fullName evidence="4">Phage integrase family protein</fullName>
    </submittedName>
</protein>
<keyword evidence="1" id="KW-0233">DNA recombination</keyword>
<dbReference type="GO" id="GO:0015074">
    <property type="term" value="P:DNA integration"/>
    <property type="evidence" value="ECO:0007669"/>
    <property type="project" value="InterPro"/>
</dbReference>
<dbReference type="RefSeq" id="WP_132598547.1">
    <property type="nucleotide sequence ID" value="NZ_NRRP01000001.1"/>
</dbReference>
<dbReference type="InterPro" id="IPR002104">
    <property type="entry name" value="Integrase_catalytic"/>
</dbReference>
<evidence type="ECO:0000313" key="4">
    <source>
        <dbReference type="EMBL" id="TCP27294.1"/>
    </source>
</evidence>
<dbReference type="OrthoDB" id="9803188at2"/>
<dbReference type="Pfam" id="PF00589">
    <property type="entry name" value="Phage_integrase"/>
    <property type="match status" value="1"/>
</dbReference>